<sequence length="322" mass="37045">MRRPHCCWQLDPQLDWQPLLDPQELLHCCMQEGIHCDEPPQQEFELEFQRFRSPKIAGANGNPVDSWISQENETISSLEAEYDARLSWENKERNEYVAAVFDSLHLSASRNIVFLGHSRACENALKLAQSHSERGEDVISATLINSPGLRVHRGSRPRWIIAIMAYLARLQNSWLDYFLHPFLKFVYNKFIGLRVSDGKVAAAIIQPIMTMEYEKNKEVIKSVRENEKLIVLHAWGGKDFLIEPQISIDYASEFGNVDRLQCHKRDEKESEEVKNAAVDLIQNGSRMISIGFNEEGHYIQKFQADLLVSAIDAIVQRAERHT</sequence>
<reference evidence="1 2" key="1">
    <citation type="journal article" date="2017" name="Curr. Biol.">
        <title>Genome architecture and evolution of a unichromosomal asexual nematode.</title>
        <authorList>
            <person name="Fradin H."/>
            <person name="Zegar C."/>
            <person name="Gutwein M."/>
            <person name="Lucas J."/>
            <person name="Kovtun M."/>
            <person name="Corcoran D."/>
            <person name="Baugh L.R."/>
            <person name="Kiontke K."/>
            <person name="Gunsalus K."/>
            <person name="Fitch D.H."/>
            <person name="Piano F."/>
        </authorList>
    </citation>
    <scope>NUCLEOTIDE SEQUENCE [LARGE SCALE GENOMIC DNA]</scope>
    <source>
        <strain evidence="1">PF1309</strain>
    </source>
</reference>
<gene>
    <name evidence="1" type="ORF">WR25_02023</name>
</gene>
<organism evidence="1 2">
    <name type="scientific">Diploscapter pachys</name>
    <dbReference type="NCBI Taxonomy" id="2018661"/>
    <lineage>
        <taxon>Eukaryota</taxon>
        <taxon>Metazoa</taxon>
        <taxon>Ecdysozoa</taxon>
        <taxon>Nematoda</taxon>
        <taxon>Chromadorea</taxon>
        <taxon>Rhabditida</taxon>
        <taxon>Rhabditina</taxon>
        <taxon>Rhabditomorpha</taxon>
        <taxon>Rhabditoidea</taxon>
        <taxon>Rhabditidae</taxon>
        <taxon>Diploscapter</taxon>
    </lineage>
</organism>
<evidence type="ECO:0000313" key="2">
    <source>
        <dbReference type="Proteomes" id="UP000218231"/>
    </source>
</evidence>
<dbReference type="Proteomes" id="UP000218231">
    <property type="component" value="Unassembled WGS sequence"/>
</dbReference>
<dbReference type="Pfam" id="PF06342">
    <property type="entry name" value="DUF1057"/>
    <property type="match status" value="1"/>
</dbReference>
<dbReference type="SUPFAM" id="SSF53474">
    <property type="entry name" value="alpha/beta-Hydrolases"/>
    <property type="match status" value="1"/>
</dbReference>
<dbReference type="InterPro" id="IPR029058">
    <property type="entry name" value="AB_hydrolase_fold"/>
</dbReference>
<dbReference type="Gene3D" id="3.40.50.1820">
    <property type="entry name" value="alpha/beta hydrolase"/>
    <property type="match status" value="1"/>
</dbReference>
<comment type="caution">
    <text evidence="1">The sequence shown here is derived from an EMBL/GenBank/DDBJ whole genome shotgun (WGS) entry which is preliminary data.</text>
</comment>
<evidence type="ECO:0000313" key="1">
    <source>
        <dbReference type="EMBL" id="PAV70600.1"/>
    </source>
</evidence>
<dbReference type="AlphaFoldDB" id="A0A2A2K9L4"/>
<evidence type="ECO:0008006" key="3">
    <source>
        <dbReference type="Google" id="ProtNLM"/>
    </source>
</evidence>
<dbReference type="EMBL" id="LIAE01009236">
    <property type="protein sequence ID" value="PAV70600.1"/>
    <property type="molecule type" value="Genomic_DNA"/>
</dbReference>
<dbReference type="OrthoDB" id="6431331at2759"/>
<accession>A0A2A2K9L4</accession>
<protein>
    <recommendedName>
        <fullName evidence="3">AB hydrolase-1 domain-containing protein</fullName>
    </recommendedName>
</protein>
<dbReference type="PANTHER" id="PTHR47533:SF6">
    <property type="entry name" value="PROTEIN CBG08091"/>
    <property type="match status" value="1"/>
</dbReference>
<proteinExistence type="predicted"/>
<name>A0A2A2K9L4_9BILA</name>
<dbReference type="PANTHER" id="PTHR47533">
    <property type="entry name" value="PROTEIN CBG21859"/>
    <property type="match status" value="1"/>
</dbReference>
<keyword evidence="2" id="KW-1185">Reference proteome</keyword>
<dbReference type="InterPro" id="IPR010463">
    <property type="entry name" value="DUF1057"/>
</dbReference>